<name>A0AAD4N0X7_9BILA</name>
<dbReference type="EMBL" id="JAKKPZ010000017">
    <property type="protein sequence ID" value="KAI1712741.1"/>
    <property type="molecule type" value="Genomic_DNA"/>
</dbReference>
<proteinExistence type="predicted"/>
<organism evidence="1 2">
    <name type="scientific">Ditylenchus destructor</name>
    <dbReference type="NCBI Taxonomy" id="166010"/>
    <lineage>
        <taxon>Eukaryota</taxon>
        <taxon>Metazoa</taxon>
        <taxon>Ecdysozoa</taxon>
        <taxon>Nematoda</taxon>
        <taxon>Chromadorea</taxon>
        <taxon>Rhabditida</taxon>
        <taxon>Tylenchina</taxon>
        <taxon>Tylenchomorpha</taxon>
        <taxon>Sphaerularioidea</taxon>
        <taxon>Anguinidae</taxon>
        <taxon>Anguininae</taxon>
        <taxon>Ditylenchus</taxon>
    </lineage>
</organism>
<sequence>MLGLRSLRSLRPRRENQYWVGFVKISAAFGGFDKPTTGRRSAPPCVSHYLSCYDICTITTAHQPTGWRIHICSLRETIFFTATKSYRQQENDDSQAAVSFQRAIHFFSGTLQLVFHTGQSGPQS</sequence>
<protein>
    <submittedName>
        <fullName evidence="1">Uncharacterized protein</fullName>
    </submittedName>
</protein>
<evidence type="ECO:0000313" key="2">
    <source>
        <dbReference type="Proteomes" id="UP001201812"/>
    </source>
</evidence>
<keyword evidence="2" id="KW-1185">Reference proteome</keyword>
<dbReference type="AlphaFoldDB" id="A0AAD4N0X7"/>
<accession>A0AAD4N0X7</accession>
<evidence type="ECO:0000313" key="1">
    <source>
        <dbReference type="EMBL" id="KAI1712741.1"/>
    </source>
</evidence>
<gene>
    <name evidence="1" type="ORF">DdX_09365</name>
</gene>
<dbReference type="Proteomes" id="UP001201812">
    <property type="component" value="Unassembled WGS sequence"/>
</dbReference>
<reference evidence="1" key="1">
    <citation type="submission" date="2022-01" db="EMBL/GenBank/DDBJ databases">
        <title>Genome Sequence Resource for Two Populations of Ditylenchus destructor, the Migratory Endoparasitic Phytonematode.</title>
        <authorList>
            <person name="Zhang H."/>
            <person name="Lin R."/>
            <person name="Xie B."/>
        </authorList>
    </citation>
    <scope>NUCLEOTIDE SEQUENCE</scope>
    <source>
        <strain evidence="1">BazhouSP</strain>
    </source>
</reference>
<comment type="caution">
    <text evidence="1">The sequence shown here is derived from an EMBL/GenBank/DDBJ whole genome shotgun (WGS) entry which is preliminary data.</text>
</comment>